<dbReference type="GO" id="GO:0000978">
    <property type="term" value="F:RNA polymerase II cis-regulatory region sequence-specific DNA binding"/>
    <property type="evidence" value="ECO:0007669"/>
    <property type="project" value="TreeGrafter"/>
</dbReference>
<keyword evidence="5" id="KW-0863">Zinc-finger</keyword>
<keyword evidence="4" id="KW-0677">Repeat</keyword>
<keyword evidence="10" id="KW-0539">Nucleus</keyword>
<evidence type="ECO:0000256" key="2">
    <source>
        <dbReference type="ARBA" id="ARBA00004123"/>
    </source>
</evidence>
<evidence type="ECO:0000256" key="6">
    <source>
        <dbReference type="ARBA" id="ARBA00022833"/>
    </source>
</evidence>
<dbReference type="SMART" id="SM00355">
    <property type="entry name" value="ZnF_C2H2"/>
    <property type="match status" value="8"/>
</dbReference>
<dbReference type="FunFam" id="3.30.160.60:FF:000145">
    <property type="entry name" value="Zinc finger protein 574"/>
    <property type="match status" value="1"/>
</dbReference>
<keyword evidence="3" id="KW-0479">Metal-binding</keyword>
<organism evidence="12">
    <name type="scientific">Cyprideis torosa</name>
    <dbReference type="NCBI Taxonomy" id="163714"/>
    <lineage>
        <taxon>Eukaryota</taxon>
        <taxon>Metazoa</taxon>
        <taxon>Ecdysozoa</taxon>
        <taxon>Arthropoda</taxon>
        <taxon>Crustacea</taxon>
        <taxon>Oligostraca</taxon>
        <taxon>Ostracoda</taxon>
        <taxon>Podocopa</taxon>
        <taxon>Podocopida</taxon>
        <taxon>Cytherocopina</taxon>
        <taxon>Cytheroidea</taxon>
        <taxon>Cytherideidae</taxon>
        <taxon>Cyprideis</taxon>
    </lineage>
</organism>
<dbReference type="AlphaFoldDB" id="A0A7R8ZUV4"/>
<evidence type="ECO:0000256" key="9">
    <source>
        <dbReference type="ARBA" id="ARBA00023163"/>
    </source>
</evidence>
<dbReference type="Pfam" id="PF13894">
    <property type="entry name" value="zf-C2H2_4"/>
    <property type="match status" value="1"/>
</dbReference>
<keyword evidence="9" id="KW-0804">Transcription</keyword>
<evidence type="ECO:0000256" key="10">
    <source>
        <dbReference type="ARBA" id="ARBA00023242"/>
    </source>
</evidence>
<gene>
    <name evidence="12" type="ORF">CTOB1V02_LOCUS13126</name>
</gene>
<comment type="subcellular location">
    <subcellularLocation>
        <location evidence="2">Nucleus</location>
    </subcellularLocation>
</comment>
<dbReference type="InterPro" id="IPR036236">
    <property type="entry name" value="Znf_C2H2_sf"/>
</dbReference>
<accession>A0A7R8ZUV4</accession>
<proteinExistence type="predicted"/>
<evidence type="ECO:0000256" key="4">
    <source>
        <dbReference type="ARBA" id="ARBA00022737"/>
    </source>
</evidence>
<dbReference type="FunFam" id="3.30.160.60:FF:000097">
    <property type="entry name" value="Zinc finger protein"/>
    <property type="match status" value="1"/>
</dbReference>
<name>A0A7R8ZUV4_9CRUS</name>
<reference evidence="12" key="1">
    <citation type="submission" date="2020-11" db="EMBL/GenBank/DDBJ databases">
        <authorList>
            <person name="Tran Van P."/>
        </authorList>
    </citation>
    <scope>NUCLEOTIDE SEQUENCE</scope>
</reference>
<evidence type="ECO:0000256" key="8">
    <source>
        <dbReference type="ARBA" id="ARBA00023125"/>
    </source>
</evidence>
<protein>
    <submittedName>
        <fullName evidence="12">Uncharacterized protein</fullName>
    </submittedName>
</protein>
<evidence type="ECO:0000256" key="7">
    <source>
        <dbReference type="ARBA" id="ARBA00023015"/>
    </source>
</evidence>
<dbReference type="GO" id="GO:0003700">
    <property type="term" value="F:DNA-binding transcription factor activity"/>
    <property type="evidence" value="ECO:0007669"/>
    <property type="project" value="TreeGrafter"/>
</dbReference>
<dbReference type="PROSITE" id="PS00028">
    <property type="entry name" value="ZINC_FINGER_C2H2_1"/>
    <property type="match status" value="6"/>
</dbReference>
<dbReference type="Gene3D" id="3.30.160.60">
    <property type="entry name" value="Classic Zinc Finger"/>
    <property type="match status" value="5"/>
</dbReference>
<dbReference type="SUPFAM" id="SSF57667">
    <property type="entry name" value="beta-beta-alpha zinc fingers"/>
    <property type="match status" value="3"/>
</dbReference>
<dbReference type="FunFam" id="3.30.160.60:FF:000100">
    <property type="entry name" value="Zinc finger 45-like"/>
    <property type="match status" value="1"/>
</dbReference>
<evidence type="ECO:0000313" key="12">
    <source>
        <dbReference type="EMBL" id="CAD7235311.1"/>
    </source>
</evidence>
<dbReference type="OrthoDB" id="4748970at2759"/>
<evidence type="ECO:0000256" key="3">
    <source>
        <dbReference type="ARBA" id="ARBA00022723"/>
    </source>
</evidence>
<feature type="region of interest" description="Disordered" evidence="11">
    <location>
        <begin position="412"/>
        <end position="431"/>
    </location>
</feature>
<comment type="function">
    <text evidence="1">May be involved in transcriptional regulation.</text>
</comment>
<dbReference type="PANTHER" id="PTHR24390">
    <property type="entry name" value="ZINC FINGER PROTEIN"/>
    <property type="match status" value="1"/>
</dbReference>
<dbReference type="Pfam" id="PF00096">
    <property type="entry name" value="zf-C2H2"/>
    <property type="match status" value="3"/>
</dbReference>
<keyword evidence="8" id="KW-0238">DNA-binding</keyword>
<evidence type="ECO:0000256" key="5">
    <source>
        <dbReference type="ARBA" id="ARBA00022771"/>
    </source>
</evidence>
<dbReference type="InterPro" id="IPR013087">
    <property type="entry name" value="Znf_C2H2_type"/>
</dbReference>
<dbReference type="PANTHER" id="PTHR24390:SF79">
    <property type="entry name" value="ASPARAGINE-RICH ZINC FINGER PROTEIN AZF1"/>
    <property type="match status" value="1"/>
</dbReference>
<keyword evidence="7" id="KW-0805">Transcription regulation</keyword>
<keyword evidence="6" id="KW-0862">Zinc</keyword>
<evidence type="ECO:0000256" key="11">
    <source>
        <dbReference type="SAM" id="MobiDB-lite"/>
    </source>
</evidence>
<dbReference type="GO" id="GO:0005634">
    <property type="term" value="C:nucleus"/>
    <property type="evidence" value="ECO:0007669"/>
    <property type="project" value="UniProtKB-SubCell"/>
</dbReference>
<sequence length="431" mass="48869">MRRSGRLRKSVVVAPEPSREADVPLRRTSAAQEAEVRLRKRSSGADVRLKTDAVAPEPLSKAEVHLRRIECGPEVERWVEELSERVRCLLSIREDISRLLSDESMRCRLQDELLRHLKDLLQEVDLKPALEVCVSVEGSVDEVVEPIVEFDDGSFLEDSGDVRTCFVCGHNSPTEEEANEHLVLKHASVDEPLAGGEPLSEVKPLSEVTKRSSRGKYPCEACSREFATRKCLKAHQNVVHLQIRRHPCTVCGKRFAKPAHLKAHLQTHAAGDAADARQRCEECGKQNNALQVHRRVHTGERPYCCTVCGMTFNRKPSLNRHMARHEGRKTHACGSCGHAFAQKWDLKQHLLVHTGEKRLRCPICDEGFSRRSYVDDHMRRVHGVTQNGTQQDKHPGFRCDVCRQEFLTEQDTQQHLAEAHPEANRRQAPHN</sequence>
<dbReference type="GO" id="GO:0006357">
    <property type="term" value="P:regulation of transcription by RNA polymerase II"/>
    <property type="evidence" value="ECO:0007669"/>
    <property type="project" value="TreeGrafter"/>
</dbReference>
<evidence type="ECO:0000256" key="1">
    <source>
        <dbReference type="ARBA" id="ARBA00003767"/>
    </source>
</evidence>
<dbReference type="PROSITE" id="PS50157">
    <property type="entry name" value="ZINC_FINGER_C2H2_2"/>
    <property type="match status" value="6"/>
</dbReference>
<feature type="region of interest" description="Disordered" evidence="11">
    <location>
        <begin position="1"/>
        <end position="28"/>
    </location>
</feature>
<dbReference type="GO" id="GO:0008270">
    <property type="term" value="F:zinc ion binding"/>
    <property type="evidence" value="ECO:0007669"/>
    <property type="project" value="UniProtKB-KW"/>
</dbReference>
<dbReference type="EMBL" id="OB672165">
    <property type="protein sequence ID" value="CAD7235311.1"/>
    <property type="molecule type" value="Genomic_DNA"/>
</dbReference>